<dbReference type="GeneID" id="39600784"/>
<dbReference type="EMBL" id="RCNU01000014">
    <property type="protein sequence ID" value="RWQ92192.1"/>
    <property type="molecule type" value="Genomic_DNA"/>
</dbReference>
<dbReference type="VEuPathDB" id="FungiDB:C8Q69DRAFT_480130"/>
<comment type="caution">
    <text evidence="1">The sequence shown here is derived from an EMBL/GenBank/DDBJ whole genome shotgun (WGS) entry which is preliminary data.</text>
</comment>
<dbReference type="AlphaFoldDB" id="A0A443HK12"/>
<name>A0A443HK12_BYSSP</name>
<protein>
    <submittedName>
        <fullName evidence="1">Uncharacterized protein</fullName>
    </submittedName>
</protein>
<dbReference type="STRING" id="264951.A0A443HK12"/>
<accession>A0A443HK12</accession>
<evidence type="ECO:0000313" key="2">
    <source>
        <dbReference type="Proteomes" id="UP000283841"/>
    </source>
</evidence>
<organism evidence="1 2">
    <name type="scientific">Byssochlamys spectabilis</name>
    <name type="common">Paecilomyces variotii</name>
    <dbReference type="NCBI Taxonomy" id="264951"/>
    <lineage>
        <taxon>Eukaryota</taxon>
        <taxon>Fungi</taxon>
        <taxon>Dikarya</taxon>
        <taxon>Ascomycota</taxon>
        <taxon>Pezizomycotina</taxon>
        <taxon>Eurotiomycetes</taxon>
        <taxon>Eurotiomycetidae</taxon>
        <taxon>Eurotiales</taxon>
        <taxon>Thermoascaceae</taxon>
        <taxon>Paecilomyces</taxon>
    </lineage>
</organism>
<dbReference type="RefSeq" id="XP_028481837.1">
    <property type="nucleotide sequence ID" value="XM_028631507.1"/>
</dbReference>
<keyword evidence="2" id="KW-1185">Reference proteome</keyword>
<sequence length="103" mass="11468">MQEISFSSIGTCRLCHQQGHKKEKCAFRADDKGTWSKGDHSIRKSSSKNGREITGWILERAIIIPATVGAVRLSGRAIRNKLYFATSPGNLMLYVAKKKNGIF</sequence>
<reference evidence="1 2" key="1">
    <citation type="journal article" date="2018" name="Front. Microbiol.">
        <title>Genomic and genetic insights into a cosmopolitan fungus, Paecilomyces variotii (Eurotiales).</title>
        <authorList>
            <person name="Urquhart A.S."/>
            <person name="Mondo S.J."/>
            <person name="Makela M.R."/>
            <person name="Hane J.K."/>
            <person name="Wiebenga A."/>
            <person name="He G."/>
            <person name="Mihaltcheva S."/>
            <person name="Pangilinan J."/>
            <person name="Lipzen A."/>
            <person name="Barry K."/>
            <person name="de Vries R.P."/>
            <person name="Grigoriev I.V."/>
            <person name="Idnurm A."/>
        </authorList>
    </citation>
    <scope>NUCLEOTIDE SEQUENCE [LARGE SCALE GENOMIC DNA]</scope>
    <source>
        <strain evidence="1 2">CBS 101075</strain>
    </source>
</reference>
<dbReference type="Proteomes" id="UP000283841">
    <property type="component" value="Unassembled WGS sequence"/>
</dbReference>
<gene>
    <name evidence="1" type="ORF">C8Q69DRAFT_480130</name>
</gene>
<evidence type="ECO:0000313" key="1">
    <source>
        <dbReference type="EMBL" id="RWQ92192.1"/>
    </source>
</evidence>
<proteinExistence type="predicted"/>